<dbReference type="EMBL" id="JAVYII010000002">
    <property type="protein sequence ID" value="MDT9592392.1"/>
    <property type="molecule type" value="Genomic_DNA"/>
</dbReference>
<dbReference type="Pfam" id="PF13411">
    <property type="entry name" value="MerR_1"/>
    <property type="match status" value="1"/>
</dbReference>
<name>A0ABU3PU56_9ACTN</name>
<evidence type="ECO:0000256" key="1">
    <source>
        <dbReference type="ARBA" id="ARBA00023125"/>
    </source>
</evidence>
<dbReference type="SUPFAM" id="SSF46955">
    <property type="entry name" value="Putative DNA-binding domain"/>
    <property type="match status" value="1"/>
</dbReference>
<evidence type="ECO:0000313" key="4">
    <source>
        <dbReference type="Proteomes" id="UP001268542"/>
    </source>
</evidence>
<dbReference type="PROSITE" id="PS50937">
    <property type="entry name" value="HTH_MERR_2"/>
    <property type="match status" value="1"/>
</dbReference>
<feature type="domain" description="HTH merR-type" evidence="2">
    <location>
        <begin position="33"/>
        <end position="91"/>
    </location>
</feature>
<dbReference type="PANTHER" id="PTHR30204">
    <property type="entry name" value="REDOX-CYCLING DRUG-SENSING TRANSCRIPTIONAL ACTIVATOR SOXR"/>
    <property type="match status" value="1"/>
</dbReference>
<dbReference type="InterPro" id="IPR009061">
    <property type="entry name" value="DNA-bd_dom_put_sf"/>
</dbReference>
<organism evidence="3 4">
    <name type="scientific">Nocardioides imazamoxiresistens</name>
    <dbReference type="NCBI Taxonomy" id="3231893"/>
    <lineage>
        <taxon>Bacteria</taxon>
        <taxon>Bacillati</taxon>
        <taxon>Actinomycetota</taxon>
        <taxon>Actinomycetes</taxon>
        <taxon>Propionibacteriales</taxon>
        <taxon>Nocardioidaceae</taxon>
        <taxon>Nocardioides</taxon>
    </lineage>
</organism>
<comment type="caution">
    <text evidence="3">The sequence shown here is derived from an EMBL/GenBank/DDBJ whole genome shotgun (WGS) entry which is preliminary data.</text>
</comment>
<dbReference type="RefSeq" id="WP_315731823.1">
    <property type="nucleotide sequence ID" value="NZ_JAVYII010000002.1"/>
</dbReference>
<dbReference type="Proteomes" id="UP001268542">
    <property type="component" value="Unassembled WGS sequence"/>
</dbReference>
<dbReference type="CDD" id="cd00592">
    <property type="entry name" value="HTH_MerR-like"/>
    <property type="match status" value="1"/>
</dbReference>
<protein>
    <submittedName>
        <fullName evidence="3">MerR family transcriptional regulator</fullName>
    </submittedName>
</protein>
<dbReference type="SMART" id="SM00422">
    <property type="entry name" value="HTH_MERR"/>
    <property type="match status" value="1"/>
</dbReference>
<gene>
    <name evidence="3" type="ORF">RDV89_04900</name>
</gene>
<keyword evidence="1" id="KW-0238">DNA-binding</keyword>
<keyword evidence="4" id="KW-1185">Reference proteome</keyword>
<accession>A0ABU3PU56</accession>
<dbReference type="Gene3D" id="1.10.1660.10">
    <property type="match status" value="1"/>
</dbReference>
<proteinExistence type="predicted"/>
<evidence type="ECO:0000259" key="2">
    <source>
        <dbReference type="PROSITE" id="PS50937"/>
    </source>
</evidence>
<reference evidence="3 4" key="1">
    <citation type="submission" date="2023-08" db="EMBL/GenBank/DDBJ databases">
        <title>Nocardioides seae sp. nov., a bacterium isolated from a soil.</title>
        <authorList>
            <person name="Wang X."/>
        </authorList>
    </citation>
    <scope>NUCLEOTIDE SEQUENCE [LARGE SCALE GENOMIC DNA]</scope>
    <source>
        <strain evidence="3 4">YZH12</strain>
    </source>
</reference>
<dbReference type="InterPro" id="IPR047057">
    <property type="entry name" value="MerR_fam"/>
</dbReference>
<evidence type="ECO:0000313" key="3">
    <source>
        <dbReference type="EMBL" id="MDT9592392.1"/>
    </source>
</evidence>
<sequence>MAASGAGASPSGSTAGRLNIGQVLDRLRPEFPGLAISKIRYYEDKGLIKPERTPAGYRKFSEGDVERLRYALVMQRDHYLPLKVIGEHLEAMDRGLEPPPIEGVRPTVPTVALAADGLPGPEEFARRSPMRLTRKELAKVARIDEAFLDTLEQFGLVRASGTGHFDAEDLVIADTARELDAFGIEPRHLRAFRAAADREVGLVEQVVAPVRRSRDAAAEARAADVATQIAALTVRLHATLVKSSLPGR</sequence>
<dbReference type="PANTHER" id="PTHR30204:SF89">
    <property type="entry name" value="HTH MERR-TYPE DOMAIN-CONTAINING PROTEIN"/>
    <property type="match status" value="1"/>
</dbReference>
<dbReference type="InterPro" id="IPR000551">
    <property type="entry name" value="MerR-type_HTH_dom"/>
</dbReference>